<dbReference type="KEGG" id="pcl:Pcal_1077"/>
<dbReference type="GeneID" id="4909670"/>
<dbReference type="eggNOG" id="arCOG05563">
    <property type="taxonomic scope" value="Archaea"/>
</dbReference>
<dbReference type="OrthoDB" id="26816at2157"/>
<evidence type="ECO:0000313" key="1">
    <source>
        <dbReference type="EMBL" id="ABO08502.1"/>
    </source>
</evidence>
<proteinExistence type="predicted"/>
<organism evidence="1 2">
    <name type="scientific">Pyrobaculum calidifontis (strain DSM 21063 / JCM 11548 / VA1)</name>
    <dbReference type="NCBI Taxonomy" id="410359"/>
    <lineage>
        <taxon>Archaea</taxon>
        <taxon>Thermoproteota</taxon>
        <taxon>Thermoprotei</taxon>
        <taxon>Thermoproteales</taxon>
        <taxon>Thermoproteaceae</taxon>
        <taxon>Pyrobaculum</taxon>
    </lineage>
</organism>
<sequence>MILLYTDKLLDVEIPQIVPTCEAFDGRVLPLVGEDLRCLYMALRTATRGVVVKSRGRLWIALARELRPDLVIYLWGLPLRGRGLVPIYIGPEYRGPGLYYVRTRGELERLRGYAVDGVVLDARGFDPRLVELIVRGKVRCDCEKCGLVERLACEVYKEVEVL</sequence>
<dbReference type="EMBL" id="CP000561">
    <property type="protein sequence ID" value="ABO08502.1"/>
    <property type="molecule type" value="Genomic_DNA"/>
</dbReference>
<dbReference type="RefSeq" id="WP_011849760.1">
    <property type="nucleotide sequence ID" value="NC_009073.1"/>
</dbReference>
<dbReference type="STRING" id="410359.Pcal_1077"/>
<protein>
    <submittedName>
        <fullName evidence="1">Uncharacterized protein</fullName>
    </submittedName>
</protein>
<accession>A3MV35</accession>
<reference evidence="1" key="1">
    <citation type="submission" date="2007-02" db="EMBL/GenBank/DDBJ databases">
        <title>Complete sequence of Pyrobaculum calidifontis JCM 11548.</title>
        <authorList>
            <consortium name="US DOE Joint Genome Institute"/>
            <person name="Copeland A."/>
            <person name="Lucas S."/>
            <person name="Lapidus A."/>
            <person name="Barry K."/>
            <person name="Glavina del Rio T."/>
            <person name="Dalin E."/>
            <person name="Tice H."/>
            <person name="Pitluck S."/>
            <person name="Chain P."/>
            <person name="Malfatti S."/>
            <person name="Shin M."/>
            <person name="Vergez L."/>
            <person name="Schmutz J."/>
            <person name="Larimer F."/>
            <person name="Land M."/>
            <person name="Hauser L."/>
            <person name="Kyrpides N."/>
            <person name="Mikhailova N."/>
            <person name="Cozen A.E."/>
            <person name="Fitz-Gibbon S.T."/>
            <person name="House C.H."/>
            <person name="Saltikov C."/>
            <person name="Lowe T.M."/>
            <person name="Richardson P."/>
        </authorList>
    </citation>
    <scope>NUCLEOTIDE SEQUENCE [LARGE SCALE GENOMIC DNA]</scope>
    <source>
        <strain evidence="1">JCM 11548</strain>
    </source>
</reference>
<evidence type="ECO:0000313" key="2">
    <source>
        <dbReference type="Proteomes" id="UP000001431"/>
    </source>
</evidence>
<name>A3MV35_PYRCJ</name>
<dbReference type="HOGENOM" id="CLU_1640033_0_0_2"/>
<dbReference type="AlphaFoldDB" id="A3MV35"/>
<gene>
    <name evidence="1" type="ordered locus">Pcal_1077</name>
</gene>
<keyword evidence="2" id="KW-1185">Reference proteome</keyword>
<dbReference type="Proteomes" id="UP000001431">
    <property type="component" value="Chromosome"/>
</dbReference>